<dbReference type="CDD" id="cd17503">
    <property type="entry name" value="MFS_LmrB_MDR_like"/>
    <property type="match status" value="1"/>
</dbReference>
<keyword evidence="5 7" id="KW-1133">Transmembrane helix</keyword>
<dbReference type="Gene3D" id="1.20.1250.20">
    <property type="entry name" value="MFS general substrate transporter like domains"/>
    <property type="match status" value="1"/>
</dbReference>
<comment type="subcellular location">
    <subcellularLocation>
        <location evidence="1">Cell membrane</location>
        <topology evidence="1">Multi-pass membrane protein</topology>
    </subcellularLocation>
</comment>
<reference evidence="10" key="1">
    <citation type="submission" date="2018-02" db="EMBL/GenBank/DDBJ databases">
        <authorList>
            <person name="Hausmann B."/>
        </authorList>
    </citation>
    <scope>NUCLEOTIDE SEQUENCE [LARGE SCALE GENOMIC DNA]</scope>
    <source>
        <strain evidence="10">Peat soil MAG SbA5</strain>
    </source>
</reference>
<feature type="transmembrane region" description="Helical" evidence="7">
    <location>
        <begin position="281"/>
        <end position="299"/>
    </location>
</feature>
<feature type="domain" description="Major facilitator superfamily (MFS) profile" evidence="8">
    <location>
        <begin position="65"/>
        <end position="513"/>
    </location>
</feature>
<evidence type="ECO:0000256" key="5">
    <source>
        <dbReference type="ARBA" id="ARBA00022989"/>
    </source>
</evidence>
<dbReference type="NCBIfam" id="TIGR00711">
    <property type="entry name" value="efflux_EmrB"/>
    <property type="match status" value="1"/>
</dbReference>
<dbReference type="InterPro" id="IPR020846">
    <property type="entry name" value="MFS_dom"/>
</dbReference>
<feature type="transmembrane region" description="Helical" evidence="7">
    <location>
        <begin position="103"/>
        <end position="123"/>
    </location>
</feature>
<feature type="transmembrane region" description="Helical" evidence="7">
    <location>
        <begin position="379"/>
        <end position="402"/>
    </location>
</feature>
<feature type="transmembrane region" description="Helical" evidence="7">
    <location>
        <begin position="408"/>
        <end position="435"/>
    </location>
</feature>
<evidence type="ECO:0000256" key="7">
    <source>
        <dbReference type="SAM" id="Phobius"/>
    </source>
</evidence>
<feature type="transmembrane region" description="Helical" evidence="7">
    <location>
        <begin position="249"/>
        <end position="269"/>
    </location>
</feature>
<keyword evidence="4 7" id="KW-0812">Transmembrane</keyword>
<feature type="transmembrane region" description="Helical" evidence="7">
    <location>
        <begin position="135"/>
        <end position="154"/>
    </location>
</feature>
<dbReference type="GO" id="GO:0022857">
    <property type="term" value="F:transmembrane transporter activity"/>
    <property type="evidence" value="ECO:0007669"/>
    <property type="project" value="InterPro"/>
</dbReference>
<evidence type="ECO:0000256" key="3">
    <source>
        <dbReference type="ARBA" id="ARBA00022475"/>
    </source>
</evidence>
<feature type="transmembrane region" description="Helical" evidence="7">
    <location>
        <begin position="456"/>
        <end position="474"/>
    </location>
</feature>
<gene>
    <name evidence="9" type="primary">hsrA</name>
    <name evidence="9" type="ORF">SBA5_880036</name>
</gene>
<feature type="transmembrane region" description="Helical" evidence="7">
    <location>
        <begin position="486"/>
        <end position="505"/>
    </location>
</feature>
<evidence type="ECO:0000313" key="9">
    <source>
        <dbReference type="EMBL" id="SPE31368.1"/>
    </source>
</evidence>
<dbReference type="AlphaFoldDB" id="A0A2N9M7E4"/>
<feature type="transmembrane region" description="Helical" evidence="7">
    <location>
        <begin position="219"/>
        <end position="237"/>
    </location>
</feature>
<accession>A0A2N9M7E4</accession>
<feature type="transmembrane region" description="Helical" evidence="7">
    <location>
        <begin position="160"/>
        <end position="178"/>
    </location>
</feature>
<dbReference type="Proteomes" id="UP000239735">
    <property type="component" value="Unassembled WGS sequence"/>
</dbReference>
<organism evidence="9 10">
    <name type="scientific">Candidatus Sulfuritelmatomonas gaucii</name>
    <dbReference type="NCBI Taxonomy" id="2043161"/>
    <lineage>
        <taxon>Bacteria</taxon>
        <taxon>Pseudomonadati</taxon>
        <taxon>Acidobacteriota</taxon>
        <taxon>Terriglobia</taxon>
        <taxon>Terriglobales</taxon>
        <taxon>Acidobacteriaceae</taxon>
        <taxon>Candidatus Sulfuritelmatomonas</taxon>
    </lineage>
</organism>
<keyword evidence="6 7" id="KW-0472">Membrane</keyword>
<evidence type="ECO:0000259" key="8">
    <source>
        <dbReference type="PROSITE" id="PS50850"/>
    </source>
</evidence>
<feature type="transmembrane region" description="Helical" evidence="7">
    <location>
        <begin position="320"/>
        <end position="339"/>
    </location>
</feature>
<protein>
    <submittedName>
        <fullName evidence="9">Putative transport protein HsrA</fullName>
    </submittedName>
</protein>
<dbReference type="PROSITE" id="PS50850">
    <property type="entry name" value="MFS"/>
    <property type="match status" value="1"/>
</dbReference>
<keyword evidence="3" id="KW-1003">Cell membrane</keyword>
<dbReference type="SUPFAM" id="SSF103473">
    <property type="entry name" value="MFS general substrate transporter"/>
    <property type="match status" value="1"/>
</dbReference>
<dbReference type="PANTHER" id="PTHR42718:SF46">
    <property type="entry name" value="BLR6921 PROTEIN"/>
    <property type="match status" value="1"/>
</dbReference>
<feature type="transmembrane region" description="Helical" evidence="7">
    <location>
        <begin position="190"/>
        <end position="213"/>
    </location>
</feature>
<evidence type="ECO:0000256" key="4">
    <source>
        <dbReference type="ARBA" id="ARBA00022692"/>
    </source>
</evidence>
<dbReference type="GO" id="GO:0005886">
    <property type="term" value="C:plasma membrane"/>
    <property type="evidence" value="ECO:0007669"/>
    <property type="project" value="UniProtKB-SubCell"/>
</dbReference>
<evidence type="ECO:0000256" key="2">
    <source>
        <dbReference type="ARBA" id="ARBA00022448"/>
    </source>
</evidence>
<dbReference type="InterPro" id="IPR004638">
    <property type="entry name" value="EmrB-like"/>
</dbReference>
<dbReference type="Pfam" id="PF07690">
    <property type="entry name" value="MFS_1"/>
    <property type="match status" value="1"/>
</dbReference>
<evidence type="ECO:0000256" key="6">
    <source>
        <dbReference type="ARBA" id="ARBA00023136"/>
    </source>
</evidence>
<name>A0A2N9M7E4_9BACT</name>
<dbReference type="InterPro" id="IPR011701">
    <property type="entry name" value="MFS"/>
</dbReference>
<dbReference type="Gene3D" id="1.20.1720.10">
    <property type="entry name" value="Multidrug resistance protein D"/>
    <property type="match status" value="1"/>
</dbReference>
<dbReference type="InterPro" id="IPR036259">
    <property type="entry name" value="MFS_trans_sf"/>
</dbReference>
<evidence type="ECO:0000313" key="10">
    <source>
        <dbReference type="Proteomes" id="UP000239735"/>
    </source>
</evidence>
<dbReference type="EMBL" id="OKRB01000150">
    <property type="protein sequence ID" value="SPE31368.1"/>
    <property type="molecule type" value="Genomic_DNA"/>
</dbReference>
<dbReference type="PANTHER" id="PTHR42718">
    <property type="entry name" value="MAJOR FACILITATOR SUPERFAMILY MULTIDRUG TRANSPORTER MFSC"/>
    <property type="match status" value="1"/>
</dbReference>
<keyword evidence="2" id="KW-0813">Transport</keyword>
<proteinExistence type="predicted"/>
<sequence length="526" mass="56240">MASSTTTAAIATLLSRIVGTPNESCFPSGFGMYSLRHRNLPMNPPDSLIDSASPSQLSAASKRLLPWLVAVAFFMESLDTTILNTAVPAISEALHVVPLSMKAVLASYTLSLAVFIPISGWMADRFGTRRVFASAIGLFTLGSLLCAISSNIHLLVACRVLQGCGGAMMVPVGRLTLVRSFDKSELLRTMSFVAIPALVAPMLGPIAGGLIVGYFHWRLIFFLNIPIGVAGLVLVYLHLPDFREEHTHPLDVVGLILFGSGVALLSYVLEIFGEHTLSVREMTGLLALSLALLAGYAVHAKSIPFPLLNLSLFNIRTFRAAVSGSFFTRLGIGGVPFLLPLLYQVGLGFTPIQSGLLIMPQAIAAMSMKMIMPRLLRLIGYRGVLISNTLILGVLLALFAMIGLHTPVWVIVLLAFFYGAFTSLQYTSMNTLVYADTTEEQTSDASSIASTMQQMSISFGVAAAGLTTAFFIPGTSNSNPLAMIHGIHKSLFVLGGLTIVSTIVFRSLKRGDGDTVNQGKIFHPGG</sequence>
<evidence type="ECO:0000256" key="1">
    <source>
        <dbReference type="ARBA" id="ARBA00004651"/>
    </source>
</evidence>